<feature type="domain" description="Transposase IS30-like HTH" evidence="1">
    <location>
        <begin position="12"/>
        <end position="43"/>
    </location>
</feature>
<name>A0A1H7HRH2_9LACT</name>
<dbReference type="InterPro" id="IPR025246">
    <property type="entry name" value="IS30-like_HTH"/>
</dbReference>
<dbReference type="Gene3D" id="1.10.10.60">
    <property type="entry name" value="Homeodomain-like"/>
    <property type="match status" value="1"/>
</dbReference>
<dbReference type="Pfam" id="PF13936">
    <property type="entry name" value="HTH_38"/>
    <property type="match status" value="1"/>
</dbReference>
<dbReference type="RefSeq" id="WP_246117644.1">
    <property type="nucleotide sequence ID" value="NZ_FNZU01000003.1"/>
</dbReference>
<evidence type="ECO:0000313" key="3">
    <source>
        <dbReference type="Proteomes" id="UP000199081"/>
    </source>
</evidence>
<keyword evidence="3" id="KW-1185">Reference proteome</keyword>
<dbReference type="EMBL" id="FNZU01000003">
    <property type="protein sequence ID" value="SEK52859.1"/>
    <property type="molecule type" value="Genomic_DNA"/>
</dbReference>
<accession>A0A1H7HRH2</accession>
<dbReference type="AlphaFoldDB" id="A0A1H7HRH2"/>
<gene>
    <name evidence="2" type="ORF">SAMN04488099_103155</name>
</gene>
<organism evidence="2 3">
    <name type="scientific">Alkalibacterium pelagium</name>
    <dbReference type="NCBI Taxonomy" id="426702"/>
    <lineage>
        <taxon>Bacteria</taxon>
        <taxon>Bacillati</taxon>
        <taxon>Bacillota</taxon>
        <taxon>Bacilli</taxon>
        <taxon>Lactobacillales</taxon>
        <taxon>Carnobacteriaceae</taxon>
        <taxon>Alkalibacterium</taxon>
    </lineage>
</organism>
<evidence type="ECO:0000259" key="1">
    <source>
        <dbReference type="Pfam" id="PF13936"/>
    </source>
</evidence>
<reference evidence="3" key="1">
    <citation type="submission" date="2016-10" db="EMBL/GenBank/DDBJ databases">
        <authorList>
            <person name="Varghese N."/>
            <person name="Submissions S."/>
        </authorList>
    </citation>
    <scope>NUCLEOTIDE SEQUENCE [LARGE SCALE GENOMIC DNA]</scope>
    <source>
        <strain evidence="3">DSM 19183</strain>
    </source>
</reference>
<dbReference type="Proteomes" id="UP000199081">
    <property type="component" value="Unassembled WGS sequence"/>
</dbReference>
<sequence length="99" mass="10975">MTHSNDNTLARKGKNLSYAERAQIAVLKTESYSNRQIASALGVFRKQSIMKYIAGPSLSLNVKYKKGKSIIIIKRFTILMPDKLLTIDNDCTLAVGKNG</sequence>
<evidence type="ECO:0000313" key="2">
    <source>
        <dbReference type="EMBL" id="SEK52859.1"/>
    </source>
</evidence>
<protein>
    <submittedName>
        <fullName evidence="2">Helix-turn-helix domain-containing protein</fullName>
    </submittedName>
</protein>
<proteinExistence type="predicted"/>